<proteinExistence type="predicted"/>
<dbReference type="InterPro" id="IPR020843">
    <property type="entry name" value="ER"/>
</dbReference>
<dbReference type="Gene3D" id="3.40.50.720">
    <property type="entry name" value="NAD(P)-binding Rossmann-like Domain"/>
    <property type="match status" value="1"/>
</dbReference>
<dbReference type="Pfam" id="PF08240">
    <property type="entry name" value="ADH_N"/>
    <property type="match status" value="1"/>
</dbReference>
<evidence type="ECO:0000256" key="2">
    <source>
        <dbReference type="ARBA" id="ARBA00023002"/>
    </source>
</evidence>
<dbReference type="InterPro" id="IPR011032">
    <property type="entry name" value="GroES-like_sf"/>
</dbReference>
<comment type="caution">
    <text evidence="4">The sequence shown here is derived from an EMBL/GenBank/DDBJ whole genome shotgun (WGS) entry which is preliminary data.</text>
</comment>
<evidence type="ECO:0000256" key="1">
    <source>
        <dbReference type="ARBA" id="ARBA00022857"/>
    </source>
</evidence>
<dbReference type="PANTHER" id="PTHR48106:SF18">
    <property type="entry name" value="QUINONE OXIDOREDUCTASE PIG3"/>
    <property type="match status" value="1"/>
</dbReference>
<accession>A0A317RFJ7</accession>
<keyword evidence="5" id="KW-1185">Reference proteome</keyword>
<reference evidence="4 5" key="1">
    <citation type="submission" date="2018-05" db="EMBL/GenBank/DDBJ databases">
        <title>Genomic Encyclopedia of Type Strains, Phase IV (KMG-IV): sequencing the most valuable type-strain genomes for metagenomic binning, comparative biology and taxonomic classification.</title>
        <authorList>
            <person name="Goeker M."/>
        </authorList>
    </citation>
    <scope>NUCLEOTIDE SEQUENCE [LARGE SCALE GENOMIC DNA]</scope>
    <source>
        <strain evidence="4 5">DSM 26006</strain>
    </source>
</reference>
<dbReference type="GO" id="GO:0016651">
    <property type="term" value="F:oxidoreductase activity, acting on NAD(P)H"/>
    <property type="evidence" value="ECO:0007669"/>
    <property type="project" value="TreeGrafter"/>
</dbReference>
<dbReference type="Gene3D" id="3.90.180.10">
    <property type="entry name" value="Medium-chain alcohol dehydrogenases, catalytic domain"/>
    <property type="match status" value="1"/>
</dbReference>
<dbReference type="Proteomes" id="UP000246483">
    <property type="component" value="Unassembled WGS sequence"/>
</dbReference>
<keyword evidence="2" id="KW-0560">Oxidoreductase</keyword>
<dbReference type="NCBIfam" id="TIGR02824">
    <property type="entry name" value="quinone_pig3"/>
    <property type="match status" value="1"/>
</dbReference>
<dbReference type="Pfam" id="PF00107">
    <property type="entry name" value="ADH_zinc_N"/>
    <property type="match status" value="1"/>
</dbReference>
<dbReference type="InterPro" id="IPR014189">
    <property type="entry name" value="Quinone_OxRdtase_PIG3"/>
</dbReference>
<keyword evidence="1" id="KW-0521">NADP</keyword>
<dbReference type="SUPFAM" id="SSF51735">
    <property type="entry name" value="NAD(P)-binding Rossmann-fold domains"/>
    <property type="match status" value="1"/>
</dbReference>
<dbReference type="SMART" id="SM00829">
    <property type="entry name" value="PKS_ER"/>
    <property type="match status" value="1"/>
</dbReference>
<dbReference type="InterPro" id="IPR013149">
    <property type="entry name" value="ADH-like_C"/>
</dbReference>
<dbReference type="InterPro" id="IPR013154">
    <property type="entry name" value="ADH-like_N"/>
</dbReference>
<dbReference type="InterPro" id="IPR036291">
    <property type="entry name" value="NAD(P)-bd_dom_sf"/>
</dbReference>
<sequence length="339" mass="35317">MVFGADAGIGVQAREVLAPRADQVLVQVAAAGCNRADLLQRDGRYPAPAGVPSDIPGLEFSGTVVQVGELAHGLRVGDRVMGIYGGGAQAQYLLVPESICVPVPEGLDVVDAGALPEAFFTAYEALVEQGGLRRGARVLVNAVGSGVGTALVQLARALGAQVYGTTRTQAKLEQCEALGLSGGLVVEEGESPATTRERLVALAGGEFDLAVDLLGGSHLSLLLAALAPQGTVVSLGFIAAQQASLDLATIIARRLRVVGTSLRGRPNHEKAVLARRITRDLLPLFASGELRPVVDRRFPLEEAAAAYARMEESRNFGKILLLPGAPVEGKSHDETARGR</sequence>
<feature type="domain" description="Enoyl reductase (ER)" evidence="3">
    <location>
        <begin position="4"/>
        <end position="321"/>
    </location>
</feature>
<dbReference type="EMBL" id="QGUB01000001">
    <property type="protein sequence ID" value="PWW48932.1"/>
    <property type="molecule type" value="Genomic_DNA"/>
</dbReference>
<organism evidence="4 5">
    <name type="scientific">Melaminivora alkalimesophila</name>
    <dbReference type="NCBI Taxonomy" id="1165852"/>
    <lineage>
        <taxon>Bacteria</taxon>
        <taxon>Pseudomonadati</taxon>
        <taxon>Pseudomonadota</taxon>
        <taxon>Betaproteobacteria</taxon>
        <taxon>Burkholderiales</taxon>
        <taxon>Comamonadaceae</taxon>
        <taxon>Melaminivora</taxon>
    </lineage>
</organism>
<evidence type="ECO:0000313" key="5">
    <source>
        <dbReference type="Proteomes" id="UP000246483"/>
    </source>
</evidence>
<dbReference type="PANTHER" id="PTHR48106">
    <property type="entry name" value="QUINONE OXIDOREDUCTASE PIG3-RELATED"/>
    <property type="match status" value="1"/>
</dbReference>
<gene>
    <name evidence="4" type="ORF">DFR36_101443</name>
</gene>
<name>A0A317RFJ7_9BURK</name>
<protein>
    <submittedName>
        <fullName evidence="4">Putative PIG3 family NAD(P)H quinone oxidoreductase</fullName>
    </submittedName>
</protein>
<evidence type="ECO:0000313" key="4">
    <source>
        <dbReference type="EMBL" id="PWW48932.1"/>
    </source>
</evidence>
<evidence type="ECO:0000259" key="3">
    <source>
        <dbReference type="SMART" id="SM00829"/>
    </source>
</evidence>
<dbReference type="GO" id="GO:0070402">
    <property type="term" value="F:NADPH binding"/>
    <property type="evidence" value="ECO:0007669"/>
    <property type="project" value="TreeGrafter"/>
</dbReference>
<dbReference type="AlphaFoldDB" id="A0A317RFJ7"/>
<dbReference type="SUPFAM" id="SSF50129">
    <property type="entry name" value="GroES-like"/>
    <property type="match status" value="1"/>
</dbReference>